<comment type="function">
    <text evidence="8">Toxic component of a toxin-antitoxin (TA) system. An RNase.</text>
</comment>
<dbReference type="CDD" id="cd18731">
    <property type="entry name" value="PIN_NgFitB-like"/>
    <property type="match status" value="1"/>
</dbReference>
<proteinExistence type="inferred from homology"/>
<dbReference type="HAMAP" id="MF_00265">
    <property type="entry name" value="VapC_Nob1"/>
    <property type="match status" value="1"/>
</dbReference>
<evidence type="ECO:0000256" key="8">
    <source>
        <dbReference type="HAMAP-Rule" id="MF_00265"/>
    </source>
</evidence>
<evidence type="ECO:0000256" key="2">
    <source>
        <dbReference type="ARBA" id="ARBA00022649"/>
    </source>
</evidence>
<dbReference type="PANTHER" id="PTHR33653:SF1">
    <property type="entry name" value="RIBONUCLEASE VAPC2"/>
    <property type="match status" value="1"/>
</dbReference>
<evidence type="ECO:0000313" key="11">
    <source>
        <dbReference type="Proteomes" id="UP000218439"/>
    </source>
</evidence>
<evidence type="ECO:0000256" key="4">
    <source>
        <dbReference type="ARBA" id="ARBA00022723"/>
    </source>
</evidence>
<dbReference type="InterPro" id="IPR002716">
    <property type="entry name" value="PIN_dom"/>
</dbReference>
<evidence type="ECO:0000256" key="1">
    <source>
        <dbReference type="ARBA" id="ARBA00001946"/>
    </source>
</evidence>
<comment type="cofactor">
    <cofactor evidence="1 8">
        <name>Mg(2+)</name>
        <dbReference type="ChEBI" id="CHEBI:18420"/>
    </cofactor>
</comment>
<evidence type="ECO:0000313" key="10">
    <source>
        <dbReference type="EMBL" id="PAT41976.1"/>
    </source>
</evidence>
<dbReference type="GO" id="GO:0016787">
    <property type="term" value="F:hydrolase activity"/>
    <property type="evidence" value="ECO:0007669"/>
    <property type="project" value="UniProtKB-KW"/>
</dbReference>
<accession>A0A2A2AVV9</accession>
<keyword evidence="6 8" id="KW-0460">Magnesium</keyword>
<dbReference type="SUPFAM" id="SSF88723">
    <property type="entry name" value="PIN domain-like"/>
    <property type="match status" value="1"/>
</dbReference>
<dbReference type="GO" id="GO:0000287">
    <property type="term" value="F:magnesium ion binding"/>
    <property type="evidence" value="ECO:0007669"/>
    <property type="project" value="UniProtKB-UniRule"/>
</dbReference>
<dbReference type="InterPro" id="IPR022907">
    <property type="entry name" value="VapC_family"/>
</dbReference>
<keyword evidence="8" id="KW-0800">Toxin</keyword>
<dbReference type="Pfam" id="PF01850">
    <property type="entry name" value="PIN"/>
    <property type="match status" value="1"/>
</dbReference>
<evidence type="ECO:0000256" key="6">
    <source>
        <dbReference type="ARBA" id="ARBA00022842"/>
    </source>
</evidence>
<name>A0A2A2AVV9_9BURK</name>
<feature type="domain" description="PIN" evidence="9">
    <location>
        <begin position="2"/>
        <end position="127"/>
    </location>
</feature>
<dbReference type="GO" id="GO:0090729">
    <property type="term" value="F:toxin activity"/>
    <property type="evidence" value="ECO:0007669"/>
    <property type="project" value="UniProtKB-KW"/>
</dbReference>
<keyword evidence="2 8" id="KW-1277">Toxin-antitoxin system</keyword>
<dbReference type="PANTHER" id="PTHR33653">
    <property type="entry name" value="RIBONUCLEASE VAPC2"/>
    <property type="match status" value="1"/>
</dbReference>
<keyword evidence="3 8" id="KW-0540">Nuclease</keyword>
<dbReference type="AlphaFoldDB" id="A0A2A2AVV9"/>
<dbReference type="EMBL" id="NSJE01000021">
    <property type="protein sequence ID" value="PAT41976.1"/>
    <property type="molecule type" value="Genomic_DNA"/>
</dbReference>
<keyword evidence="5 8" id="KW-0378">Hydrolase</keyword>
<protein>
    <recommendedName>
        <fullName evidence="8">Ribonuclease VapC</fullName>
        <shortName evidence="8">RNase VapC</shortName>
        <ecNumber evidence="8">3.1.-.-</ecNumber>
    </recommendedName>
    <alternativeName>
        <fullName evidence="8">Toxin VapC</fullName>
    </alternativeName>
</protein>
<evidence type="ECO:0000256" key="5">
    <source>
        <dbReference type="ARBA" id="ARBA00022801"/>
    </source>
</evidence>
<gene>
    <name evidence="8" type="primary">vapC</name>
    <name evidence="10" type="ORF">CK621_11690</name>
</gene>
<feature type="binding site" evidence="8">
    <location>
        <position position="5"/>
    </location>
    <ligand>
        <name>Mg(2+)</name>
        <dbReference type="ChEBI" id="CHEBI:18420"/>
    </ligand>
</feature>
<dbReference type="InterPro" id="IPR050556">
    <property type="entry name" value="Type_II_TA_system_RNase"/>
</dbReference>
<keyword evidence="4 8" id="KW-0479">Metal-binding</keyword>
<dbReference type="Gene3D" id="3.40.50.1010">
    <property type="entry name" value="5'-nuclease"/>
    <property type="match status" value="1"/>
</dbReference>
<comment type="caution">
    <text evidence="10">The sequence shown here is derived from an EMBL/GenBank/DDBJ whole genome shotgun (WGS) entry which is preliminary data.</text>
</comment>
<evidence type="ECO:0000256" key="3">
    <source>
        <dbReference type="ARBA" id="ARBA00022722"/>
    </source>
</evidence>
<reference evidence="10 11" key="1">
    <citation type="submission" date="2017-08" db="EMBL/GenBank/DDBJ databases">
        <title>WGS of Clinical strains of the CDC Group NO-1 linked to zoonotic infections in humans.</title>
        <authorList>
            <person name="Bernier A.-M."/>
            <person name="Bernard K."/>
        </authorList>
    </citation>
    <scope>NUCLEOTIDE SEQUENCE [LARGE SCALE GENOMIC DNA]</scope>
    <source>
        <strain evidence="10 11">NML120219</strain>
    </source>
</reference>
<feature type="binding site" evidence="8">
    <location>
        <position position="104"/>
    </location>
    <ligand>
        <name>Mg(2+)</name>
        <dbReference type="ChEBI" id="CHEBI:18420"/>
    </ligand>
</feature>
<organism evidence="10 11">
    <name type="scientific">Vandammella animalimorsus</name>
    <dbReference type="NCBI Taxonomy" id="2029117"/>
    <lineage>
        <taxon>Bacteria</taxon>
        <taxon>Pseudomonadati</taxon>
        <taxon>Pseudomonadota</taxon>
        <taxon>Betaproteobacteria</taxon>
        <taxon>Burkholderiales</taxon>
        <taxon>Comamonadaceae</taxon>
        <taxon>Vandammella</taxon>
    </lineage>
</organism>
<evidence type="ECO:0000259" key="9">
    <source>
        <dbReference type="Pfam" id="PF01850"/>
    </source>
</evidence>
<evidence type="ECO:0000256" key="7">
    <source>
        <dbReference type="ARBA" id="ARBA00038093"/>
    </source>
</evidence>
<dbReference type="EC" id="3.1.-.-" evidence="8"/>
<dbReference type="GO" id="GO:0004540">
    <property type="term" value="F:RNA nuclease activity"/>
    <property type="evidence" value="ECO:0007669"/>
    <property type="project" value="InterPro"/>
</dbReference>
<dbReference type="Proteomes" id="UP000218439">
    <property type="component" value="Unassembled WGS sequence"/>
</dbReference>
<comment type="similarity">
    <text evidence="7 8">Belongs to the PINc/VapC protein family.</text>
</comment>
<dbReference type="RefSeq" id="WP_095552547.1">
    <property type="nucleotide sequence ID" value="NZ_NSJE01000021.1"/>
</dbReference>
<sequence>MILLDTNVISEPLRVAPDARVLAWLDAQPVETLYLSAITVAELRVGIARMPEGKNRNRLRDRIEAEVLPRFSGRILTFDLAATQPYADLMTRARAAGVVIGNYDGCIAAIALASGMVVASRDTTPFKAAGVTVIDPWQADL</sequence>
<dbReference type="InterPro" id="IPR029060">
    <property type="entry name" value="PIN-like_dom_sf"/>
</dbReference>